<keyword evidence="2" id="KW-1133">Transmembrane helix</keyword>
<feature type="signal peptide" evidence="3">
    <location>
        <begin position="1"/>
        <end position="28"/>
    </location>
</feature>
<keyword evidence="3" id="KW-0732">Signal</keyword>
<feature type="transmembrane region" description="Helical" evidence="2">
    <location>
        <begin position="398"/>
        <end position="415"/>
    </location>
</feature>
<feature type="chain" id="PRO_5030705981" evidence="3">
    <location>
        <begin position="29"/>
        <end position="493"/>
    </location>
</feature>
<proteinExistence type="predicted"/>
<dbReference type="PANTHER" id="PTHR35711:SF1">
    <property type="entry name" value="ECTODERMAL, ISOFORM F"/>
    <property type="match status" value="1"/>
</dbReference>
<dbReference type="PANTHER" id="PTHR35711">
    <property type="entry name" value="EXPRESSED PROTEIN"/>
    <property type="match status" value="1"/>
</dbReference>
<evidence type="ECO:0000256" key="3">
    <source>
        <dbReference type="SAM" id="SignalP"/>
    </source>
</evidence>
<sequence>MIERYYSRYCRVLATLTLFFTLCGGVLSSTSDFGLNNRCIGCSHRINLTDASKAGEEGLSSIVATCRRLRGGSSEEGSEDEIYQEIEDESDESTDDESDEESGGIKVTSPLKLLIRTNLIGGSNAIDISPAVELMCTRTRSILSIKQSLSRSLRGRPPLDLLQLVDSRTGQTLSDQVLVQELADDDEDEDEDEDDPQVTLYLDMVPPVDPKFGTLLPEQLAKASTQQLLDMYAANVASMHANSHALFLLSQDEDESLDQSHIRVVWNMKQHAMTFKQHILSNLLTEEQQQLLQNERKDTEIDGYDADSLMDGDVMLKESLKRKGRKNGVKGGATMHVKRALQKNLNINWPDTIRNFFLFLFFGYFGGRSVFSRSVMLLGAPMCFFLQLRPVKIMLKQLFYAIGQPPGIFLSLLAAPQQAIMSLNYNAAMRDLYGEHATNDMMPTTTEDIDDYSDDDLFNNDLASFSQEEDSEESELDDDDYDQYGDDEYDDDE</sequence>
<reference evidence="4" key="1">
    <citation type="submission" date="2021-01" db="EMBL/GenBank/DDBJ databases">
        <authorList>
            <person name="Corre E."/>
            <person name="Pelletier E."/>
            <person name="Niang G."/>
            <person name="Scheremetjew M."/>
            <person name="Finn R."/>
            <person name="Kale V."/>
            <person name="Holt S."/>
            <person name="Cochrane G."/>
            <person name="Meng A."/>
            <person name="Brown T."/>
            <person name="Cohen L."/>
        </authorList>
    </citation>
    <scope>NUCLEOTIDE SEQUENCE</scope>
    <source>
        <strain evidence="4">CCMP1452</strain>
    </source>
</reference>
<feature type="region of interest" description="Disordered" evidence="1">
    <location>
        <begin position="70"/>
        <end position="104"/>
    </location>
</feature>
<feature type="compositionally biased region" description="Acidic residues" evidence="1">
    <location>
        <begin position="467"/>
        <end position="493"/>
    </location>
</feature>
<evidence type="ECO:0000256" key="1">
    <source>
        <dbReference type="SAM" id="MobiDB-lite"/>
    </source>
</evidence>
<name>A0A7S2S604_9STRA</name>
<feature type="compositionally biased region" description="Acidic residues" evidence="1">
    <location>
        <begin position="447"/>
        <end position="458"/>
    </location>
</feature>
<dbReference type="AlphaFoldDB" id="A0A7S2S604"/>
<evidence type="ECO:0000256" key="2">
    <source>
        <dbReference type="SAM" id="Phobius"/>
    </source>
</evidence>
<keyword evidence="2" id="KW-0472">Membrane</keyword>
<organism evidence="4">
    <name type="scientific">Eucampia antarctica</name>
    <dbReference type="NCBI Taxonomy" id="49252"/>
    <lineage>
        <taxon>Eukaryota</taxon>
        <taxon>Sar</taxon>
        <taxon>Stramenopiles</taxon>
        <taxon>Ochrophyta</taxon>
        <taxon>Bacillariophyta</taxon>
        <taxon>Mediophyceae</taxon>
        <taxon>Biddulphiophycidae</taxon>
        <taxon>Hemiaulales</taxon>
        <taxon>Hemiaulaceae</taxon>
        <taxon>Eucampia</taxon>
    </lineage>
</organism>
<feature type="transmembrane region" description="Helical" evidence="2">
    <location>
        <begin position="356"/>
        <end position="386"/>
    </location>
</feature>
<protein>
    <submittedName>
        <fullName evidence="4">Uncharacterized protein</fullName>
    </submittedName>
</protein>
<accession>A0A7S2S604</accession>
<keyword evidence="2" id="KW-0812">Transmembrane</keyword>
<evidence type="ECO:0000313" key="4">
    <source>
        <dbReference type="EMBL" id="CAD9689997.1"/>
    </source>
</evidence>
<gene>
    <name evidence="4" type="ORF">EANT1437_LOCUS12189</name>
</gene>
<dbReference type="EMBL" id="HBHI01023693">
    <property type="protein sequence ID" value="CAD9689997.1"/>
    <property type="molecule type" value="Transcribed_RNA"/>
</dbReference>
<feature type="compositionally biased region" description="Acidic residues" evidence="1">
    <location>
        <begin position="76"/>
        <end position="102"/>
    </location>
</feature>
<feature type="region of interest" description="Disordered" evidence="1">
    <location>
        <begin position="443"/>
        <end position="493"/>
    </location>
</feature>